<keyword evidence="5" id="KW-1185">Reference proteome</keyword>
<evidence type="ECO:0000256" key="2">
    <source>
        <dbReference type="SAM" id="MobiDB-lite"/>
    </source>
</evidence>
<keyword evidence="1" id="KW-0227">DNA damage</keyword>
<dbReference type="PANTHER" id="PTHR10492">
    <property type="match status" value="1"/>
</dbReference>
<feature type="region of interest" description="Disordered" evidence="2">
    <location>
        <begin position="289"/>
        <end position="320"/>
    </location>
</feature>
<comment type="cofactor">
    <cofactor evidence="1">
        <name>Mg(2+)</name>
        <dbReference type="ChEBI" id="CHEBI:18420"/>
    </cofactor>
</comment>
<gene>
    <name evidence="4" type="ORF">Tco_0878563</name>
</gene>
<dbReference type="InterPro" id="IPR027417">
    <property type="entry name" value="P-loop_NTPase"/>
</dbReference>
<dbReference type="Proteomes" id="UP001151760">
    <property type="component" value="Unassembled WGS sequence"/>
</dbReference>
<dbReference type="InterPro" id="IPR010285">
    <property type="entry name" value="DNA_helicase_pif1-like_DEAD"/>
</dbReference>
<feature type="domain" description="DNA helicase Pif1-like DEAD-box helicase" evidence="3">
    <location>
        <begin position="699"/>
        <end position="773"/>
    </location>
</feature>
<proteinExistence type="inferred from homology"/>
<dbReference type="Gene3D" id="3.40.50.300">
    <property type="entry name" value="P-loop containing nucleotide triphosphate hydrolases"/>
    <property type="match status" value="1"/>
</dbReference>
<comment type="caution">
    <text evidence="4">The sequence shown here is derived from an EMBL/GenBank/DDBJ whole genome shotgun (WGS) entry which is preliminary data.</text>
</comment>
<dbReference type="EMBL" id="BQNB010013752">
    <property type="protein sequence ID" value="GJT19857.1"/>
    <property type="molecule type" value="Genomic_DNA"/>
</dbReference>
<name>A0ABQ5C1I7_9ASTR</name>
<keyword evidence="1" id="KW-0347">Helicase</keyword>
<keyword evidence="1" id="KW-0234">DNA repair</keyword>
<evidence type="ECO:0000259" key="3">
    <source>
        <dbReference type="Pfam" id="PF05970"/>
    </source>
</evidence>
<reference evidence="4" key="2">
    <citation type="submission" date="2022-01" db="EMBL/GenBank/DDBJ databases">
        <authorList>
            <person name="Yamashiro T."/>
            <person name="Shiraishi A."/>
            <person name="Satake H."/>
            <person name="Nakayama K."/>
        </authorList>
    </citation>
    <scope>NUCLEOTIDE SEQUENCE</scope>
</reference>
<feature type="compositionally biased region" description="Polar residues" evidence="2">
    <location>
        <begin position="302"/>
        <end position="320"/>
    </location>
</feature>
<keyword evidence="1" id="KW-0233">DNA recombination</keyword>
<sequence>MVDYSLWEVIENGNVPPITKNVKGVETIIAPTTVKEKAQRRLELKARSTLLMGISNEHQLKFNSIKDAKSLLHAVEKSQLNSPQLNNEDLQQIHPDDLEEMDLRWQMAMLTMRARRFLKKNGRKFSINGNETIGFDKSKTTTSNALISYDGSGYDWSDQAEDGPTNFALMAYTFTSSKSEVSTDSNCLGYNVVPPSYTGNFMPPKPDLSFSGLEEFVSEPIVSEPTIKKLIDETSEAKASADKPKVVRKNNGAPTIEEWVSDSVDEAESKPKIEKKTVKPSFAKIEFVKSKEQVKSPRKTTAKQGDQNRLNTHSPRGNQRNWNYMMSQRLGSNFEMFNKACYVCGSFDHLQMDCKRVNQKLFQTRKPIWNNTNRVNHENFAKKTHPSPKRNMVPKVVLMRSGLVSVTTTRPINTAQPRTTVNSARPMTNVFNKAHSTVKRLVTDHMMHGPCGAENPSYPCTVDYKCTKKFPKQFNESTVIEDSGYGIYKRRNNGATIKKSGTDLHNGYVVPYNPGFLRLYQAHINIEYCNLVGSIKYLFKYINKRPDRVTTTIDEEEVDEIKDYLNCSYISSCEAAWRIYGFDIHYRTPFVERLTFHLKDEQQVVFDVTESIDYAIDKSSVNETKFENLERSDIQRKNICLTCIKCMLRSNNKSLKDIQNMPYPDQEYTMARYNRLIFDETLYDPEKLKEQHATLYGSLTTEQKGIYSTVMNAVDNNKGGMFFVYGYGGTGKTYLYKTMFAALRSKGEIVLNVASSGIAALLLEGGRTAHSRTDPFVVSDKDVVNTTINALYLWEKCIVFRILDIGNGKAGGANDGQSTAVFRDDMLIQETNDDVGDEKEYESLDFICLADEDSNFDDSIYTTEFLNGIRMSGWVVFKKTRIFTWRIICCRIKSKEQERIKGALL</sequence>
<evidence type="ECO:0000313" key="4">
    <source>
        <dbReference type="EMBL" id="GJT19857.1"/>
    </source>
</evidence>
<reference evidence="4" key="1">
    <citation type="journal article" date="2022" name="Int. J. Mol. Sci.">
        <title>Draft Genome of Tanacetum Coccineum: Genomic Comparison of Closely Related Tanacetum-Family Plants.</title>
        <authorList>
            <person name="Yamashiro T."/>
            <person name="Shiraishi A."/>
            <person name="Nakayama K."/>
            <person name="Satake H."/>
        </authorList>
    </citation>
    <scope>NUCLEOTIDE SEQUENCE</scope>
</reference>
<evidence type="ECO:0000313" key="5">
    <source>
        <dbReference type="Proteomes" id="UP001151760"/>
    </source>
</evidence>
<keyword evidence="1" id="KW-0378">Hydrolase</keyword>
<organism evidence="4 5">
    <name type="scientific">Tanacetum coccineum</name>
    <dbReference type="NCBI Taxonomy" id="301880"/>
    <lineage>
        <taxon>Eukaryota</taxon>
        <taxon>Viridiplantae</taxon>
        <taxon>Streptophyta</taxon>
        <taxon>Embryophyta</taxon>
        <taxon>Tracheophyta</taxon>
        <taxon>Spermatophyta</taxon>
        <taxon>Magnoliopsida</taxon>
        <taxon>eudicotyledons</taxon>
        <taxon>Gunneridae</taxon>
        <taxon>Pentapetalae</taxon>
        <taxon>asterids</taxon>
        <taxon>campanulids</taxon>
        <taxon>Asterales</taxon>
        <taxon>Asteraceae</taxon>
        <taxon>Asteroideae</taxon>
        <taxon>Anthemideae</taxon>
        <taxon>Anthemidinae</taxon>
        <taxon>Tanacetum</taxon>
    </lineage>
</organism>
<evidence type="ECO:0000256" key="1">
    <source>
        <dbReference type="RuleBase" id="RU363044"/>
    </source>
</evidence>
<dbReference type="PANTHER" id="PTHR10492:SF101">
    <property type="entry name" value="ATP-DEPENDENT DNA HELICASE"/>
    <property type="match status" value="1"/>
</dbReference>
<protein>
    <recommendedName>
        <fullName evidence="1">ATP-dependent DNA helicase</fullName>
        <ecNumber evidence="1">5.6.2.3</ecNumber>
    </recommendedName>
</protein>
<comment type="similarity">
    <text evidence="1">Belongs to the helicase family.</text>
</comment>
<keyword evidence="1" id="KW-0547">Nucleotide-binding</keyword>
<keyword evidence="1" id="KW-0067">ATP-binding</keyword>
<accession>A0ABQ5C1I7</accession>
<comment type="catalytic activity">
    <reaction evidence="1">
        <text>ATP + H2O = ADP + phosphate + H(+)</text>
        <dbReference type="Rhea" id="RHEA:13065"/>
        <dbReference type="ChEBI" id="CHEBI:15377"/>
        <dbReference type="ChEBI" id="CHEBI:15378"/>
        <dbReference type="ChEBI" id="CHEBI:30616"/>
        <dbReference type="ChEBI" id="CHEBI:43474"/>
        <dbReference type="ChEBI" id="CHEBI:456216"/>
        <dbReference type="EC" id="5.6.2.3"/>
    </reaction>
</comment>
<dbReference type="Pfam" id="PF05970">
    <property type="entry name" value="PIF1"/>
    <property type="match status" value="1"/>
</dbReference>
<dbReference type="SUPFAM" id="SSF52540">
    <property type="entry name" value="P-loop containing nucleoside triphosphate hydrolases"/>
    <property type="match status" value="1"/>
</dbReference>
<dbReference type="EC" id="5.6.2.3" evidence="1"/>